<proteinExistence type="predicted"/>
<organism evidence="1 2">
    <name type="scientific">Owenia fusiformis</name>
    <name type="common">Polychaete worm</name>
    <dbReference type="NCBI Taxonomy" id="6347"/>
    <lineage>
        <taxon>Eukaryota</taxon>
        <taxon>Metazoa</taxon>
        <taxon>Spiralia</taxon>
        <taxon>Lophotrochozoa</taxon>
        <taxon>Annelida</taxon>
        <taxon>Polychaeta</taxon>
        <taxon>Sedentaria</taxon>
        <taxon>Canalipalpata</taxon>
        <taxon>Sabellida</taxon>
        <taxon>Oweniida</taxon>
        <taxon>Oweniidae</taxon>
        <taxon>Owenia</taxon>
    </lineage>
</organism>
<dbReference type="Proteomes" id="UP000749559">
    <property type="component" value="Unassembled WGS sequence"/>
</dbReference>
<dbReference type="OrthoDB" id="6060659at2759"/>
<comment type="caution">
    <text evidence="1">The sequence shown here is derived from an EMBL/GenBank/DDBJ whole genome shotgun (WGS) entry which is preliminary data.</text>
</comment>
<accession>A0A8J1TKB4</accession>
<keyword evidence="2" id="KW-1185">Reference proteome</keyword>
<dbReference type="EMBL" id="CAIIXF020000012">
    <property type="protein sequence ID" value="CAH1801663.1"/>
    <property type="molecule type" value="Genomic_DNA"/>
</dbReference>
<name>A0A8J1TKB4_OWEFU</name>
<sequence>MEQFKMVFGGERFSWLLIFVILASMEKGGRAISAVDKANIEKGFTAGTAILNYIAEKEFIEALTAIAKGIGPFLGAFGPFLSFILAFIPASDSAVLAYLKDMMENIDNRFNRLDSRFDEIQRLIDWNKVAVNFGQIEQKILAMDVEHRHLYTSGAPPANRKRVFVTHFESDFQLSGLKLYNAIVYTHGTFQENLGESVMR</sequence>
<evidence type="ECO:0000313" key="1">
    <source>
        <dbReference type="EMBL" id="CAH1801663.1"/>
    </source>
</evidence>
<protein>
    <submittedName>
        <fullName evidence="1">Uncharacterized protein</fullName>
    </submittedName>
</protein>
<dbReference type="AlphaFoldDB" id="A0A8J1TKB4"/>
<evidence type="ECO:0000313" key="2">
    <source>
        <dbReference type="Proteomes" id="UP000749559"/>
    </source>
</evidence>
<reference evidence="1" key="1">
    <citation type="submission" date="2022-03" db="EMBL/GenBank/DDBJ databases">
        <authorList>
            <person name="Martin C."/>
        </authorList>
    </citation>
    <scope>NUCLEOTIDE SEQUENCE</scope>
</reference>
<gene>
    <name evidence="1" type="ORF">OFUS_LOCUS25432</name>
</gene>